<dbReference type="Gene3D" id="3.40.50.2300">
    <property type="match status" value="2"/>
</dbReference>
<reference evidence="8 9" key="1">
    <citation type="submission" date="2020-08" db="EMBL/GenBank/DDBJ databases">
        <authorList>
            <person name="Liu C."/>
            <person name="Sun Q."/>
        </authorList>
    </citation>
    <scope>NUCLEOTIDE SEQUENCE [LARGE SCALE GENOMIC DNA]</scope>
    <source>
        <strain evidence="8 9">NSJ-18</strain>
    </source>
</reference>
<evidence type="ECO:0000256" key="1">
    <source>
        <dbReference type="ARBA" id="ARBA00004193"/>
    </source>
</evidence>
<name>A0ABR7JLS8_9FIRM</name>
<evidence type="ECO:0000256" key="5">
    <source>
        <dbReference type="ARBA" id="ARBA00023136"/>
    </source>
</evidence>
<sequence>MIVKKILYLGTILMLSMLVLVGCSSSDDSENNSLKVTMISSVGGINDQSFNQSSWEGLEQIKKDFNIDVNYIESNQEAEYSTNIETAVDGGADLIIGTGFPLQGAILEAAKNYPDQKFAIVDVDYGEETPENVVCITFTEEQAGYVVGLVAGKKTTTNKVGFVGGMDNEVIKRFEAGYKAGVEEANPNAKVQVQYVNSFVDAAKGKSIAQQMYSQGADIIFAAAGDSGVGVIEMAKEKNLYAIGVDRDQNALAPENVLTSAMKKVNEGVYNTVKAMIEGNYAGGTTLRYGLEDNSIGLAPSTDKNVSQDIIDYVNKKINQIINKEIEVPSK</sequence>
<keyword evidence="3" id="KW-1003">Cell membrane</keyword>
<dbReference type="PANTHER" id="PTHR34296:SF2">
    <property type="entry name" value="ABC TRANSPORTER GUANOSINE-BINDING PROTEIN NUPN"/>
    <property type="match status" value="1"/>
</dbReference>
<keyword evidence="4" id="KW-0732">Signal</keyword>
<proteinExistence type="inferred from homology"/>
<evidence type="ECO:0000256" key="4">
    <source>
        <dbReference type="ARBA" id="ARBA00022729"/>
    </source>
</evidence>
<evidence type="ECO:0000259" key="7">
    <source>
        <dbReference type="Pfam" id="PF02608"/>
    </source>
</evidence>
<comment type="caution">
    <text evidence="8">The sequence shown here is derived from an EMBL/GenBank/DDBJ whole genome shotgun (WGS) entry which is preliminary data.</text>
</comment>
<accession>A0ABR7JLS8</accession>
<feature type="domain" description="ABC transporter substrate-binding protein PnrA-like" evidence="7">
    <location>
        <begin position="37"/>
        <end position="330"/>
    </location>
</feature>
<gene>
    <name evidence="8" type="ORF">H8923_03865</name>
</gene>
<keyword evidence="9" id="KW-1185">Reference proteome</keyword>
<dbReference type="EMBL" id="JACRWE010000002">
    <property type="protein sequence ID" value="MBC5995884.1"/>
    <property type="molecule type" value="Genomic_DNA"/>
</dbReference>
<dbReference type="InterPro" id="IPR028082">
    <property type="entry name" value="Peripla_BP_I"/>
</dbReference>
<dbReference type="PANTHER" id="PTHR34296">
    <property type="entry name" value="TRANSCRIPTIONAL ACTIVATOR PROTEIN MED"/>
    <property type="match status" value="1"/>
</dbReference>
<organism evidence="8 9">
    <name type="scientific">Romboutsia faecis</name>
    <dbReference type="NCBI Taxonomy" id="2764597"/>
    <lineage>
        <taxon>Bacteria</taxon>
        <taxon>Bacillati</taxon>
        <taxon>Bacillota</taxon>
        <taxon>Clostridia</taxon>
        <taxon>Peptostreptococcales</taxon>
        <taxon>Peptostreptococcaceae</taxon>
        <taxon>Romboutsia</taxon>
    </lineage>
</organism>
<evidence type="ECO:0000313" key="9">
    <source>
        <dbReference type="Proteomes" id="UP000609849"/>
    </source>
</evidence>
<protein>
    <submittedName>
        <fullName evidence="8">BMP family ABC transporter substrate-binding protein</fullName>
    </submittedName>
</protein>
<keyword evidence="6" id="KW-0449">Lipoprotein</keyword>
<dbReference type="InterPro" id="IPR003760">
    <property type="entry name" value="PnrA-like"/>
</dbReference>
<keyword evidence="5" id="KW-0472">Membrane</keyword>
<evidence type="ECO:0000313" key="8">
    <source>
        <dbReference type="EMBL" id="MBC5995884.1"/>
    </source>
</evidence>
<dbReference type="SUPFAM" id="SSF53822">
    <property type="entry name" value="Periplasmic binding protein-like I"/>
    <property type="match status" value="1"/>
</dbReference>
<dbReference type="CDD" id="cd06354">
    <property type="entry name" value="PBP1_PrnA-like"/>
    <property type="match status" value="1"/>
</dbReference>
<comment type="subcellular location">
    <subcellularLocation>
        <location evidence="1">Cell membrane</location>
        <topology evidence="1">Lipid-anchor</topology>
    </subcellularLocation>
</comment>
<evidence type="ECO:0000256" key="3">
    <source>
        <dbReference type="ARBA" id="ARBA00022475"/>
    </source>
</evidence>
<evidence type="ECO:0000256" key="6">
    <source>
        <dbReference type="ARBA" id="ARBA00023288"/>
    </source>
</evidence>
<dbReference type="Proteomes" id="UP000609849">
    <property type="component" value="Unassembled WGS sequence"/>
</dbReference>
<dbReference type="InterPro" id="IPR050957">
    <property type="entry name" value="BMP_lipoprotein"/>
</dbReference>
<dbReference type="PROSITE" id="PS51257">
    <property type="entry name" value="PROKAR_LIPOPROTEIN"/>
    <property type="match status" value="1"/>
</dbReference>
<dbReference type="Pfam" id="PF02608">
    <property type="entry name" value="Bmp"/>
    <property type="match status" value="1"/>
</dbReference>
<evidence type="ECO:0000256" key="2">
    <source>
        <dbReference type="ARBA" id="ARBA00008610"/>
    </source>
</evidence>
<comment type="similarity">
    <text evidence="2">Belongs to the BMP lipoprotein family.</text>
</comment>